<organism evidence="1 2">
    <name type="scientific">Spirosoma pollinicola</name>
    <dbReference type="NCBI Taxonomy" id="2057025"/>
    <lineage>
        <taxon>Bacteria</taxon>
        <taxon>Pseudomonadati</taxon>
        <taxon>Bacteroidota</taxon>
        <taxon>Cytophagia</taxon>
        <taxon>Cytophagales</taxon>
        <taxon>Cytophagaceae</taxon>
        <taxon>Spirosoma</taxon>
    </lineage>
</organism>
<accession>A0A2K8Z635</accession>
<sequence>MEIAISVKSTGHTFAFESPINYEHSSGFTSQISENAKSEMELFAINGAIYDAGKGVIEWVYNIGTKQEDVEHIGIWWENRKLTDYDGVFALPVQAIILLEQAGIKVGENYRPESDPAAGEKRLFILD</sequence>
<dbReference type="OrthoDB" id="957188at2"/>
<evidence type="ECO:0000313" key="1">
    <source>
        <dbReference type="EMBL" id="AUD05333.1"/>
    </source>
</evidence>
<gene>
    <name evidence="1" type="ORF">CWM47_27870</name>
</gene>
<protein>
    <submittedName>
        <fullName evidence="1">Uncharacterized protein</fullName>
    </submittedName>
</protein>
<dbReference type="EMBL" id="CP025096">
    <property type="protein sequence ID" value="AUD05333.1"/>
    <property type="molecule type" value="Genomic_DNA"/>
</dbReference>
<dbReference type="KEGG" id="spir:CWM47_27870"/>
<dbReference type="Proteomes" id="UP000232883">
    <property type="component" value="Chromosome"/>
</dbReference>
<evidence type="ECO:0000313" key="2">
    <source>
        <dbReference type="Proteomes" id="UP000232883"/>
    </source>
</evidence>
<reference evidence="1 2" key="1">
    <citation type="submission" date="2017-11" db="EMBL/GenBank/DDBJ databases">
        <title>Taxonomic description and genome sequences of Spirosoma HA7 sp. nov., isolated from pollen microhabitat of Corylus avellana.</title>
        <authorList>
            <person name="Ambika Manirajan B."/>
            <person name="Suarez C."/>
            <person name="Ratering S."/>
            <person name="Geissler-Plaum R."/>
            <person name="Cardinale M."/>
            <person name="Sylvia S."/>
        </authorList>
    </citation>
    <scope>NUCLEOTIDE SEQUENCE [LARGE SCALE GENOMIC DNA]</scope>
    <source>
        <strain evidence="1 2">HA7</strain>
    </source>
</reference>
<name>A0A2K8Z635_9BACT</name>
<proteinExistence type="predicted"/>
<dbReference type="RefSeq" id="WP_100991893.1">
    <property type="nucleotide sequence ID" value="NZ_CP025096.1"/>
</dbReference>
<keyword evidence="2" id="KW-1185">Reference proteome</keyword>
<dbReference type="AlphaFoldDB" id="A0A2K8Z635"/>